<dbReference type="EC" id="2.1.1.33" evidence="11"/>
<dbReference type="EMBL" id="CAEY01001593">
    <property type="status" value="NOT_ANNOTATED_CDS"/>
    <property type="molecule type" value="Genomic_DNA"/>
</dbReference>
<dbReference type="SUPFAM" id="SSF53335">
    <property type="entry name" value="S-adenosyl-L-methionine-dependent methyltransferases"/>
    <property type="match status" value="1"/>
</dbReference>
<dbReference type="UniPathway" id="UPA00989"/>
<comment type="caution">
    <text evidence="11">Lacks conserved residue(s) required for the propagation of feature annotation.</text>
</comment>
<dbReference type="NCBIfam" id="TIGR00091">
    <property type="entry name" value="tRNA (guanosine(46)-N7)-methyltransferase TrmB"/>
    <property type="match status" value="1"/>
</dbReference>
<feature type="binding site" evidence="11">
    <location>
        <begin position="115"/>
        <end position="116"/>
    </location>
    <ligand>
        <name>S-adenosyl-L-methionine</name>
        <dbReference type="ChEBI" id="CHEBI:59789"/>
    </ligand>
</feature>
<evidence type="ECO:0000256" key="4">
    <source>
        <dbReference type="ARBA" id="ARBA00022603"/>
    </source>
</evidence>
<dbReference type="Proteomes" id="UP000015104">
    <property type="component" value="Unassembled WGS sequence"/>
</dbReference>
<dbReference type="OMA" id="LPNYFAK"/>
<dbReference type="Pfam" id="PF02390">
    <property type="entry name" value="Methyltransf_4"/>
    <property type="match status" value="1"/>
</dbReference>
<dbReference type="GO" id="GO:0008176">
    <property type="term" value="F:tRNA (guanine(46)-N7)-methyltransferase activity"/>
    <property type="evidence" value="ECO:0007669"/>
    <property type="project" value="UniProtKB-UniRule"/>
</dbReference>
<dbReference type="PROSITE" id="PS51625">
    <property type="entry name" value="SAM_MT_TRMB"/>
    <property type="match status" value="1"/>
</dbReference>
<accession>T1K6A1</accession>
<dbReference type="OrthoDB" id="47276at2759"/>
<dbReference type="HOGENOM" id="CLU_050910_3_0_1"/>
<keyword evidence="3 11" id="KW-0820">tRNA-binding</keyword>
<gene>
    <name evidence="12" type="primary">107360404</name>
</gene>
<keyword evidence="9 11" id="KW-0539">Nucleus</keyword>
<reference evidence="13" key="1">
    <citation type="submission" date="2011-08" db="EMBL/GenBank/DDBJ databases">
        <authorList>
            <person name="Rombauts S."/>
        </authorList>
    </citation>
    <scope>NUCLEOTIDE SEQUENCE</scope>
    <source>
        <strain evidence="13">London</strain>
    </source>
</reference>
<keyword evidence="6 11" id="KW-0949">S-adenosyl-L-methionine</keyword>
<comment type="pathway">
    <text evidence="10 11">tRNA modification; N(7)-methylguanine-tRNA biosynthesis.</text>
</comment>
<dbReference type="PANTHER" id="PTHR23417">
    <property type="entry name" value="3-DEOXY-D-MANNO-OCTULOSONIC-ACID TRANSFERASE/TRNA GUANINE-N 7 - -METHYLTRANSFERASE"/>
    <property type="match status" value="1"/>
</dbReference>
<feature type="active site" evidence="11">
    <location>
        <position position="138"/>
    </location>
</feature>
<feature type="binding site" evidence="11">
    <location>
        <begin position="213"/>
        <end position="215"/>
    </location>
    <ligand>
        <name>S-adenosyl-L-methionine</name>
        <dbReference type="ChEBI" id="CHEBI:59789"/>
    </ligand>
</feature>
<evidence type="ECO:0000256" key="11">
    <source>
        <dbReference type="HAMAP-Rule" id="MF_03055"/>
    </source>
</evidence>
<keyword evidence="5 11" id="KW-0808">Transferase</keyword>
<dbReference type="Gene3D" id="3.40.50.150">
    <property type="entry name" value="Vaccinia Virus protein VP39"/>
    <property type="match status" value="1"/>
</dbReference>
<dbReference type="STRING" id="32264.T1K6A1"/>
<dbReference type="InterPro" id="IPR025763">
    <property type="entry name" value="Trm8_euk"/>
</dbReference>
<keyword evidence="7 11" id="KW-0819">tRNA processing</keyword>
<evidence type="ECO:0000256" key="1">
    <source>
        <dbReference type="ARBA" id="ARBA00000142"/>
    </source>
</evidence>
<dbReference type="FunFam" id="3.40.50.150:FF:000060">
    <property type="entry name" value="tRNA (guanine-N(7)-)-methyltransferase"/>
    <property type="match status" value="1"/>
</dbReference>
<evidence type="ECO:0000256" key="10">
    <source>
        <dbReference type="ARBA" id="ARBA00060552"/>
    </source>
</evidence>
<dbReference type="GO" id="GO:0106143">
    <property type="term" value="C:tRNA (m7G46) methyltransferase complex"/>
    <property type="evidence" value="ECO:0007669"/>
    <property type="project" value="UniProtKB-ARBA"/>
</dbReference>
<evidence type="ECO:0000256" key="3">
    <source>
        <dbReference type="ARBA" id="ARBA00022555"/>
    </source>
</evidence>
<keyword evidence="8 11" id="KW-0694">RNA-binding</keyword>
<evidence type="ECO:0000313" key="12">
    <source>
        <dbReference type="EnsemblMetazoa" id="tetur05g09150.1"/>
    </source>
</evidence>
<dbReference type="InterPro" id="IPR029063">
    <property type="entry name" value="SAM-dependent_MTases_sf"/>
</dbReference>
<name>T1K6A1_TETUR</name>
<feature type="binding site" evidence="11">
    <location>
        <position position="59"/>
    </location>
    <ligand>
        <name>S-adenosyl-L-methionine</name>
        <dbReference type="ChEBI" id="CHEBI:59789"/>
    </ligand>
</feature>
<reference evidence="12" key="2">
    <citation type="submission" date="2015-06" db="UniProtKB">
        <authorList>
            <consortium name="EnsemblMetazoa"/>
        </authorList>
    </citation>
    <scope>IDENTIFICATION</scope>
</reference>
<evidence type="ECO:0000256" key="7">
    <source>
        <dbReference type="ARBA" id="ARBA00022694"/>
    </source>
</evidence>
<evidence type="ECO:0000256" key="2">
    <source>
        <dbReference type="ARBA" id="ARBA00004123"/>
    </source>
</evidence>
<comment type="subcellular location">
    <subcellularLocation>
        <location evidence="2 11">Nucleus</location>
    </subcellularLocation>
</comment>
<comment type="function">
    <text evidence="11">Catalyzes the formation of N(7)-methylguanine at position 46 (m7G46) in tRNA.</text>
</comment>
<evidence type="ECO:0000256" key="8">
    <source>
        <dbReference type="ARBA" id="ARBA00022884"/>
    </source>
</evidence>
<protein>
    <recommendedName>
        <fullName evidence="11">tRNA (guanine-N(7)-)-methyltransferase</fullName>
        <ecNumber evidence="11">2.1.1.33</ecNumber>
    </recommendedName>
    <alternativeName>
        <fullName evidence="11">tRNA (guanine(46)-N(7))-methyltransferase</fullName>
    </alternativeName>
    <alternativeName>
        <fullName evidence="11">tRNA(m7G46)-methyltransferase</fullName>
    </alternativeName>
</protein>
<evidence type="ECO:0000256" key="9">
    <source>
        <dbReference type="ARBA" id="ARBA00023242"/>
    </source>
</evidence>
<dbReference type="HAMAP" id="MF_03055">
    <property type="entry name" value="tRNA_methyltr_TrmB_euk"/>
    <property type="match status" value="1"/>
</dbReference>
<feature type="binding site" evidence="11">
    <location>
        <begin position="82"/>
        <end position="83"/>
    </location>
    <ligand>
        <name>S-adenosyl-L-methionine</name>
        <dbReference type="ChEBI" id="CHEBI:59789"/>
    </ligand>
</feature>
<organism evidence="12 13">
    <name type="scientific">Tetranychus urticae</name>
    <name type="common">Two-spotted spider mite</name>
    <dbReference type="NCBI Taxonomy" id="32264"/>
    <lineage>
        <taxon>Eukaryota</taxon>
        <taxon>Metazoa</taxon>
        <taxon>Ecdysozoa</taxon>
        <taxon>Arthropoda</taxon>
        <taxon>Chelicerata</taxon>
        <taxon>Arachnida</taxon>
        <taxon>Acari</taxon>
        <taxon>Acariformes</taxon>
        <taxon>Trombidiformes</taxon>
        <taxon>Prostigmata</taxon>
        <taxon>Eleutherengona</taxon>
        <taxon>Raphignathae</taxon>
        <taxon>Tetranychoidea</taxon>
        <taxon>Tetranychidae</taxon>
        <taxon>Tetranychus</taxon>
    </lineage>
</organism>
<proteinExistence type="inferred from homology"/>
<evidence type="ECO:0000256" key="6">
    <source>
        <dbReference type="ARBA" id="ARBA00022691"/>
    </source>
</evidence>
<comment type="similarity">
    <text evidence="11">Belongs to the class I-like SAM-binding methyltransferase superfamily. TrmB family.</text>
</comment>
<dbReference type="GO" id="GO:0000049">
    <property type="term" value="F:tRNA binding"/>
    <property type="evidence" value="ECO:0007669"/>
    <property type="project" value="UniProtKB-UniRule"/>
</dbReference>
<dbReference type="GO" id="GO:0005634">
    <property type="term" value="C:nucleus"/>
    <property type="evidence" value="ECO:0007669"/>
    <property type="project" value="UniProtKB-SubCell"/>
</dbReference>
<dbReference type="KEGG" id="tut:107360404"/>
<evidence type="ECO:0000313" key="13">
    <source>
        <dbReference type="Proteomes" id="UP000015104"/>
    </source>
</evidence>
<dbReference type="PANTHER" id="PTHR23417:SF16">
    <property type="entry name" value="TRNA (GUANINE-N(7)-)-METHYLTRANSFERASE"/>
    <property type="match status" value="1"/>
</dbReference>
<keyword evidence="4 11" id="KW-0489">Methyltransferase</keyword>
<dbReference type="InterPro" id="IPR003358">
    <property type="entry name" value="tRNA_(Gua-N-7)_MeTrfase_Trmb"/>
</dbReference>
<comment type="catalytic activity">
    <reaction evidence="1 11">
        <text>guanosine(46) in tRNA + S-adenosyl-L-methionine = N(7)-methylguanosine(46) in tRNA + S-adenosyl-L-homocysteine</text>
        <dbReference type="Rhea" id="RHEA:42708"/>
        <dbReference type="Rhea" id="RHEA-COMP:10188"/>
        <dbReference type="Rhea" id="RHEA-COMP:10189"/>
        <dbReference type="ChEBI" id="CHEBI:57856"/>
        <dbReference type="ChEBI" id="CHEBI:59789"/>
        <dbReference type="ChEBI" id="CHEBI:74269"/>
        <dbReference type="ChEBI" id="CHEBI:74480"/>
        <dbReference type="EC" id="2.1.1.33"/>
    </reaction>
</comment>
<dbReference type="eggNOG" id="KOG3115">
    <property type="taxonomic scope" value="Eukaryota"/>
</dbReference>
<sequence length="240" mass="28014">MATKVIDPPQKRFYRQRAHTNPIADHCFDYPIRPDLMKWNELYPNYDQNGEQVEYLDVGCGYGGLLVTLASVYPDKLSLGMEIRVKVCDYVQDRIKSLRSESPGKYDQIACIRSNAMKYLPNYFHKGQLSKLFFMFPDPHFKKTKHKWRIISKPLLADYAYVLKVGGIVYFGTDVEELYNWMDSHFNEHPLFKQLTEDEISSDAIYSKLFDCTEEGQKVTRAGGKKFLAAYKRVEDPYSR</sequence>
<evidence type="ECO:0000256" key="5">
    <source>
        <dbReference type="ARBA" id="ARBA00022679"/>
    </source>
</evidence>
<keyword evidence="13" id="KW-1185">Reference proteome</keyword>
<dbReference type="AlphaFoldDB" id="T1K6A1"/>
<dbReference type="EnsemblMetazoa" id="tetur05g09150.1">
    <property type="protein sequence ID" value="tetur05g09150.1"/>
    <property type="gene ID" value="tetur05g09150"/>
</dbReference>